<keyword evidence="2" id="KW-0805">Transcription regulation</keyword>
<dbReference type="SUPFAM" id="SSF48498">
    <property type="entry name" value="Tetracyclin repressor-like, C-terminal domain"/>
    <property type="match status" value="1"/>
</dbReference>
<keyword evidence="4" id="KW-0804">Transcription</keyword>
<dbReference type="InterPro" id="IPR001647">
    <property type="entry name" value="HTH_TetR"/>
</dbReference>
<dbReference type="SUPFAM" id="SSF46689">
    <property type="entry name" value="Homeodomain-like"/>
    <property type="match status" value="1"/>
</dbReference>
<evidence type="ECO:0000313" key="8">
    <source>
        <dbReference type="Proteomes" id="UP001144396"/>
    </source>
</evidence>
<evidence type="ECO:0000259" key="6">
    <source>
        <dbReference type="PROSITE" id="PS50977"/>
    </source>
</evidence>
<dbReference type="EMBL" id="BSDP01000001">
    <property type="protein sequence ID" value="GLI27038.1"/>
    <property type="molecule type" value="Genomic_DNA"/>
</dbReference>
<dbReference type="Proteomes" id="UP001144396">
    <property type="component" value="Unassembled WGS sequence"/>
</dbReference>
<reference evidence="7" key="1">
    <citation type="submission" date="2022-12" db="EMBL/GenBank/DDBJ databases">
        <title>Reference genome sequencing for broad-spectrum identification of bacterial and archaeal isolates by mass spectrometry.</title>
        <authorList>
            <person name="Sekiguchi Y."/>
            <person name="Tourlousse D.M."/>
        </authorList>
    </citation>
    <scope>NUCLEOTIDE SEQUENCE</scope>
    <source>
        <strain evidence="7">14</strain>
    </source>
</reference>
<organism evidence="7 8">
    <name type="scientific">Agromyces rhizosphaerae</name>
    <dbReference type="NCBI Taxonomy" id="88374"/>
    <lineage>
        <taxon>Bacteria</taxon>
        <taxon>Bacillati</taxon>
        <taxon>Actinomycetota</taxon>
        <taxon>Actinomycetes</taxon>
        <taxon>Micrococcales</taxon>
        <taxon>Microbacteriaceae</taxon>
        <taxon>Agromyces</taxon>
    </lineage>
</organism>
<sequence>MARRGSYAKGIAKREEILSTALDVIARNGYRGASVKELADAVGLSQAGLLHYFGTKEDLFVEVLRTRDRRDEAAAGSYRGAPLTGFVDVVRGNASVPGLVQLYAQLSIEAADPAHPAHDYFVERYRLFRSMMAELLRSRIDAGELGAHVDPDRAAALLAAAADGLQIQWLLEPELDMAAHLDYLVALLAAPGADDTR</sequence>
<dbReference type="PROSITE" id="PS50977">
    <property type="entry name" value="HTH_TETR_2"/>
    <property type="match status" value="1"/>
</dbReference>
<dbReference type="RefSeq" id="WP_281883216.1">
    <property type="nucleotide sequence ID" value="NZ_BSDP01000001.1"/>
</dbReference>
<evidence type="ECO:0000256" key="2">
    <source>
        <dbReference type="ARBA" id="ARBA00023015"/>
    </source>
</evidence>
<keyword evidence="3 5" id="KW-0238">DNA-binding</keyword>
<evidence type="ECO:0000256" key="3">
    <source>
        <dbReference type="ARBA" id="ARBA00023125"/>
    </source>
</evidence>
<name>A0A9W6D047_9MICO</name>
<accession>A0A9W6D047</accession>
<evidence type="ECO:0000256" key="1">
    <source>
        <dbReference type="ARBA" id="ARBA00022491"/>
    </source>
</evidence>
<feature type="domain" description="HTH tetR-type" evidence="6">
    <location>
        <begin position="11"/>
        <end position="71"/>
    </location>
</feature>
<evidence type="ECO:0000313" key="7">
    <source>
        <dbReference type="EMBL" id="GLI27038.1"/>
    </source>
</evidence>
<proteinExistence type="predicted"/>
<keyword evidence="8" id="KW-1185">Reference proteome</keyword>
<dbReference type="Pfam" id="PF13977">
    <property type="entry name" value="TetR_C_6"/>
    <property type="match status" value="1"/>
</dbReference>
<dbReference type="PANTHER" id="PTHR30055:SF226">
    <property type="entry name" value="HTH-TYPE TRANSCRIPTIONAL REGULATOR PKSA"/>
    <property type="match status" value="1"/>
</dbReference>
<dbReference type="AlphaFoldDB" id="A0A9W6D047"/>
<dbReference type="PRINTS" id="PR00455">
    <property type="entry name" value="HTHTETR"/>
</dbReference>
<dbReference type="InterPro" id="IPR039538">
    <property type="entry name" value="BetI_C"/>
</dbReference>
<feature type="DNA-binding region" description="H-T-H motif" evidence="5">
    <location>
        <begin position="34"/>
        <end position="53"/>
    </location>
</feature>
<gene>
    <name evidence="7" type="ORF">ARHIZOSPH14_12800</name>
</gene>
<evidence type="ECO:0000256" key="5">
    <source>
        <dbReference type="PROSITE-ProRule" id="PRU00335"/>
    </source>
</evidence>
<protein>
    <submittedName>
        <fullName evidence="7">TetR family transcriptional regulator</fullName>
    </submittedName>
</protein>
<dbReference type="InterPro" id="IPR050109">
    <property type="entry name" value="HTH-type_TetR-like_transc_reg"/>
</dbReference>
<dbReference type="GO" id="GO:0003700">
    <property type="term" value="F:DNA-binding transcription factor activity"/>
    <property type="evidence" value="ECO:0007669"/>
    <property type="project" value="TreeGrafter"/>
</dbReference>
<comment type="caution">
    <text evidence="7">The sequence shown here is derived from an EMBL/GenBank/DDBJ whole genome shotgun (WGS) entry which is preliminary data.</text>
</comment>
<dbReference type="PANTHER" id="PTHR30055">
    <property type="entry name" value="HTH-TYPE TRANSCRIPTIONAL REGULATOR RUTR"/>
    <property type="match status" value="1"/>
</dbReference>
<dbReference type="Pfam" id="PF00440">
    <property type="entry name" value="TetR_N"/>
    <property type="match status" value="1"/>
</dbReference>
<dbReference type="Gene3D" id="1.10.357.10">
    <property type="entry name" value="Tetracycline Repressor, domain 2"/>
    <property type="match status" value="1"/>
</dbReference>
<dbReference type="InterPro" id="IPR036271">
    <property type="entry name" value="Tet_transcr_reg_TetR-rel_C_sf"/>
</dbReference>
<evidence type="ECO:0000256" key="4">
    <source>
        <dbReference type="ARBA" id="ARBA00023163"/>
    </source>
</evidence>
<dbReference type="InterPro" id="IPR009057">
    <property type="entry name" value="Homeodomain-like_sf"/>
</dbReference>
<keyword evidence="1" id="KW-0678">Repressor</keyword>
<dbReference type="GO" id="GO:0000976">
    <property type="term" value="F:transcription cis-regulatory region binding"/>
    <property type="evidence" value="ECO:0007669"/>
    <property type="project" value="TreeGrafter"/>
</dbReference>